<dbReference type="PANTHER" id="PTHR40590">
    <property type="entry name" value="CYTOPLASMIC PROTEIN-RELATED"/>
    <property type="match status" value="1"/>
</dbReference>
<evidence type="ECO:0008006" key="4">
    <source>
        <dbReference type="Google" id="ProtNLM"/>
    </source>
</evidence>
<evidence type="ECO:0000256" key="1">
    <source>
        <dbReference type="SAM" id="SignalP"/>
    </source>
</evidence>
<protein>
    <recommendedName>
        <fullName evidence="4">TraB family protein</fullName>
    </recommendedName>
</protein>
<accession>A0A1T5P252</accession>
<dbReference type="PANTHER" id="PTHR40590:SF1">
    <property type="entry name" value="CYTOPLASMIC PROTEIN"/>
    <property type="match status" value="1"/>
</dbReference>
<name>A0A1T5P252_9BACT</name>
<proteinExistence type="predicted"/>
<dbReference type="Pfam" id="PF01963">
    <property type="entry name" value="TraB_PrgY_gumN"/>
    <property type="match status" value="1"/>
</dbReference>
<dbReference type="CDD" id="cd14789">
    <property type="entry name" value="Tiki"/>
    <property type="match status" value="1"/>
</dbReference>
<dbReference type="STRING" id="393003.SAMN05660461_3571"/>
<dbReference type="InterPro" id="IPR002816">
    <property type="entry name" value="TraB/PrgY/GumN_fam"/>
</dbReference>
<organism evidence="2 3">
    <name type="scientific">Chitinophaga ginsengisegetis</name>
    <dbReference type="NCBI Taxonomy" id="393003"/>
    <lineage>
        <taxon>Bacteria</taxon>
        <taxon>Pseudomonadati</taxon>
        <taxon>Bacteroidota</taxon>
        <taxon>Chitinophagia</taxon>
        <taxon>Chitinophagales</taxon>
        <taxon>Chitinophagaceae</taxon>
        <taxon>Chitinophaga</taxon>
    </lineage>
</organism>
<feature type="chain" id="PRO_5010524350" description="TraB family protein" evidence="1">
    <location>
        <begin position="26"/>
        <end position="291"/>
    </location>
</feature>
<sequence>MKNIFRNITAATLVITGLFAGKASAQQPTTQDKSLLWEISGNGLAKPSYLYGTIHMICENDFKVTEKTKQALSKSAQLVIEANILDPNINTIMAKAMASDVPLSKKLSPADYHDVDSILKKKCGVPLAPFENYQLAATISLLAMKSFPCQELKSYETVFIQTMQADKKHIGYLEGLEEQVGYLLKSYTDKQIVEQVKAFDSTSMNMNQLVAAYKAEDLAGMYNLMTTPDQMDENTIHWMLEVRNKNWIDKMPGMMQQESTFFAVGGAHIAGPVGLIKLLREKGYTVTPILN</sequence>
<dbReference type="RefSeq" id="WP_079470834.1">
    <property type="nucleotide sequence ID" value="NZ_FUZZ01000002.1"/>
</dbReference>
<evidence type="ECO:0000313" key="2">
    <source>
        <dbReference type="EMBL" id="SKD06821.1"/>
    </source>
</evidence>
<keyword evidence="1" id="KW-0732">Signal</keyword>
<feature type="signal peptide" evidence="1">
    <location>
        <begin position="1"/>
        <end position="25"/>
    </location>
</feature>
<dbReference type="InterPro" id="IPR047111">
    <property type="entry name" value="YbaP-like"/>
</dbReference>
<dbReference type="Proteomes" id="UP000190166">
    <property type="component" value="Unassembled WGS sequence"/>
</dbReference>
<reference evidence="2 3" key="1">
    <citation type="submission" date="2017-02" db="EMBL/GenBank/DDBJ databases">
        <authorList>
            <person name="Peterson S.W."/>
        </authorList>
    </citation>
    <scope>NUCLEOTIDE SEQUENCE [LARGE SCALE GENOMIC DNA]</scope>
    <source>
        <strain evidence="2 3">DSM 18108</strain>
    </source>
</reference>
<dbReference type="AlphaFoldDB" id="A0A1T5P252"/>
<keyword evidence="3" id="KW-1185">Reference proteome</keyword>
<dbReference type="EMBL" id="FUZZ01000002">
    <property type="protein sequence ID" value="SKD06821.1"/>
    <property type="molecule type" value="Genomic_DNA"/>
</dbReference>
<evidence type="ECO:0000313" key="3">
    <source>
        <dbReference type="Proteomes" id="UP000190166"/>
    </source>
</evidence>
<gene>
    <name evidence="2" type="ORF">SAMN05660461_3571</name>
</gene>